<sequence length="478" mass="53409">MVNALGLTKTTIEGRLTVDEQVTILHTNDIHSHFENWPRIQRYLLTEREQRRQSGSHVITVDLGDAVDRAHPLSEATQGQANVALLNAIGYDAVTIGNNEGLGLTHAALNRLYDRANFDVVLDNLTDTATQRPPQWALPAKIITTARGTRVLLLAFTAPFTLTYPLNGWTPASVKTRFPELLRQYAGQYDVLIVMSHLGINVDRWLAKQFPVIDVVIGSHTHHLLVNGELKNGVLIAAAGKYGEYIGRIELTIDHQHHVKAAAAHTVATASLPIVAGDETLITGWEQQGETLLTRQVVAKVPTQLRPHWHHASDLTALGLAAITDYAKTDLGMLNGGLFMRDLPAGMVNRNDLHTMLPHAMHVIRVTLSGEALWRLVYEMELVRPFLNKFPIKGMGFRGQVFGYIQYQGLTWKTGQHTLLVNGQPVNRQQTYQIALLDHDLFIPFFPTINISGRTEILFEAMLRTVVGDYLMRRWPVK</sequence>
<dbReference type="InterPro" id="IPR004843">
    <property type="entry name" value="Calcineurin-like_PHP"/>
</dbReference>
<name>A0A166L8G1_LACPN</name>
<dbReference type="AlphaFoldDB" id="A0A166L8G1"/>
<dbReference type="PRINTS" id="PR01607">
    <property type="entry name" value="APYRASEFAMLY"/>
</dbReference>
<dbReference type="Pfam" id="PF00149">
    <property type="entry name" value="Metallophos"/>
    <property type="match status" value="1"/>
</dbReference>
<organism evidence="3 4">
    <name type="scientific">Lactiplantibacillus plantarum</name>
    <name type="common">Lactobacillus plantarum</name>
    <dbReference type="NCBI Taxonomy" id="1590"/>
    <lineage>
        <taxon>Bacteria</taxon>
        <taxon>Bacillati</taxon>
        <taxon>Bacillota</taxon>
        <taxon>Bacilli</taxon>
        <taxon>Lactobacillales</taxon>
        <taxon>Lactobacillaceae</taxon>
        <taxon>Lactiplantibacillus</taxon>
    </lineage>
</organism>
<dbReference type="Gene3D" id="3.90.780.10">
    <property type="entry name" value="5'-Nucleotidase, C-terminal domain"/>
    <property type="match status" value="1"/>
</dbReference>
<comment type="caution">
    <text evidence="3">The sequence shown here is derived from an EMBL/GenBank/DDBJ whole genome shotgun (WGS) entry which is preliminary data.</text>
</comment>
<dbReference type="PIRSF" id="PIRSF036361">
    <property type="entry name" value="YunD"/>
    <property type="match status" value="1"/>
</dbReference>
<dbReference type="PANTHER" id="PTHR11575">
    <property type="entry name" value="5'-NUCLEOTIDASE-RELATED"/>
    <property type="match status" value="1"/>
</dbReference>
<dbReference type="GO" id="GO:0030288">
    <property type="term" value="C:outer membrane-bounded periplasmic space"/>
    <property type="evidence" value="ECO:0007669"/>
    <property type="project" value="TreeGrafter"/>
</dbReference>
<keyword evidence="2" id="KW-0547">Nucleotide-binding</keyword>
<evidence type="ECO:0000313" key="4">
    <source>
        <dbReference type="Proteomes" id="UP000076882"/>
    </source>
</evidence>
<evidence type="ECO:0000256" key="1">
    <source>
        <dbReference type="ARBA" id="ARBA00022729"/>
    </source>
</evidence>
<evidence type="ECO:0000256" key="2">
    <source>
        <dbReference type="RuleBase" id="RU362119"/>
    </source>
</evidence>
<comment type="similarity">
    <text evidence="2">Belongs to the 5'-nucleotidase family.</text>
</comment>
<accession>A0A166L8G1</accession>
<gene>
    <name evidence="3" type="ORF">Lp19_2019</name>
</gene>
<dbReference type="PROSITE" id="PS00785">
    <property type="entry name" value="5_NUCLEOTIDASE_1"/>
    <property type="match status" value="1"/>
</dbReference>
<dbReference type="CDD" id="cd00845">
    <property type="entry name" value="MPP_UshA_N_like"/>
    <property type="match status" value="1"/>
</dbReference>
<evidence type="ECO:0000313" key="3">
    <source>
        <dbReference type="EMBL" id="KZU94045.1"/>
    </source>
</evidence>
<dbReference type="InterPro" id="IPR006179">
    <property type="entry name" value="5_nucleotidase/apyrase"/>
</dbReference>
<dbReference type="SUPFAM" id="SSF56300">
    <property type="entry name" value="Metallo-dependent phosphatases"/>
    <property type="match status" value="1"/>
</dbReference>
<dbReference type="Pfam" id="PF02872">
    <property type="entry name" value="5_nucleotid_C"/>
    <property type="match status" value="1"/>
</dbReference>
<dbReference type="InterPro" id="IPR029052">
    <property type="entry name" value="Metallo-depent_PP-like"/>
</dbReference>
<protein>
    <submittedName>
        <fullName evidence="3">5'-nucleotidase family protein in cluster withNagD-like phosphatase</fullName>
    </submittedName>
</protein>
<dbReference type="Gene3D" id="3.60.21.10">
    <property type="match status" value="1"/>
</dbReference>
<dbReference type="InterPro" id="IPR011240">
    <property type="entry name" value="Pesterase_YunD"/>
</dbReference>
<dbReference type="SUPFAM" id="SSF55816">
    <property type="entry name" value="5'-nucleotidase (syn. UDP-sugar hydrolase), C-terminal domain"/>
    <property type="match status" value="1"/>
</dbReference>
<dbReference type="InterPro" id="IPR036907">
    <property type="entry name" value="5'-Nucleotdase_C_sf"/>
</dbReference>
<keyword evidence="2" id="KW-0378">Hydrolase</keyword>
<dbReference type="InterPro" id="IPR006146">
    <property type="entry name" value="5'-Nucleotdase_CS"/>
</dbReference>
<reference evidence="3 4" key="1">
    <citation type="submission" date="2016-03" db="EMBL/GenBank/DDBJ databases">
        <title>Comparative genomics of 54 Lactobacillus plantarum strains reveals genomic uncoupling from niche constraints.</title>
        <authorList>
            <person name="Martino M.E."/>
        </authorList>
    </citation>
    <scope>NUCLEOTIDE SEQUENCE [LARGE SCALE GENOMIC DNA]</scope>
    <source>
        <strain evidence="3 4">19.1</strain>
    </source>
</reference>
<dbReference type="GO" id="GO:0008253">
    <property type="term" value="F:5'-nucleotidase activity"/>
    <property type="evidence" value="ECO:0007669"/>
    <property type="project" value="TreeGrafter"/>
</dbReference>
<dbReference type="GO" id="GO:0000166">
    <property type="term" value="F:nucleotide binding"/>
    <property type="evidence" value="ECO:0007669"/>
    <property type="project" value="UniProtKB-KW"/>
</dbReference>
<dbReference type="GO" id="GO:0046872">
    <property type="term" value="F:metal ion binding"/>
    <property type="evidence" value="ECO:0007669"/>
    <property type="project" value="InterPro"/>
</dbReference>
<dbReference type="Proteomes" id="UP000076882">
    <property type="component" value="Unassembled WGS sequence"/>
</dbReference>
<dbReference type="EMBL" id="LUXM01000033">
    <property type="protein sequence ID" value="KZU94045.1"/>
    <property type="molecule type" value="Genomic_DNA"/>
</dbReference>
<keyword evidence="1" id="KW-0732">Signal</keyword>
<dbReference type="GO" id="GO:0008768">
    <property type="term" value="F:UDP-sugar diphosphatase activity"/>
    <property type="evidence" value="ECO:0007669"/>
    <property type="project" value="TreeGrafter"/>
</dbReference>
<dbReference type="GO" id="GO:0009166">
    <property type="term" value="P:nucleotide catabolic process"/>
    <property type="evidence" value="ECO:0007669"/>
    <property type="project" value="InterPro"/>
</dbReference>
<dbReference type="InterPro" id="IPR008334">
    <property type="entry name" value="5'-Nucleotdase_C"/>
</dbReference>
<dbReference type="PATRIC" id="fig|1590.198.peg.1009"/>
<proteinExistence type="inferred from homology"/>
<dbReference type="PANTHER" id="PTHR11575:SF23">
    <property type="entry name" value="5-NUCLEOTIDASE FAMILY PROTEIN"/>
    <property type="match status" value="1"/>
</dbReference>